<dbReference type="Pfam" id="PF20611">
    <property type="entry name" value="DUF6801"/>
    <property type="match status" value="1"/>
</dbReference>
<feature type="compositionally biased region" description="Polar residues" evidence="1">
    <location>
        <begin position="244"/>
        <end position="253"/>
    </location>
</feature>
<evidence type="ECO:0000313" key="4">
    <source>
        <dbReference type="Proteomes" id="UP000019277"/>
    </source>
</evidence>
<accession>W7IVL5</accession>
<proteinExistence type="predicted"/>
<reference evidence="3 4" key="1">
    <citation type="journal article" date="2014" name="Genome Announc.">
        <title>Draft Genome Sequence of the Antitrypanosomally Active Sponge-Associated Bacterium Actinokineospora sp. Strain EG49.</title>
        <authorList>
            <person name="Harjes J."/>
            <person name="Ryu T."/>
            <person name="Abdelmohsen U.R."/>
            <person name="Moitinho-Silva L."/>
            <person name="Horn H."/>
            <person name="Ravasi T."/>
            <person name="Hentschel U."/>
        </authorList>
    </citation>
    <scope>NUCLEOTIDE SEQUENCE [LARGE SCALE GENOMIC DNA]</scope>
    <source>
        <strain evidence="3 4">EG49</strain>
    </source>
</reference>
<feature type="region of interest" description="Disordered" evidence="1">
    <location>
        <begin position="233"/>
        <end position="253"/>
    </location>
</feature>
<keyword evidence="4" id="KW-1185">Reference proteome</keyword>
<gene>
    <name evidence="3" type="ORF">UO65_3938</name>
</gene>
<dbReference type="EMBL" id="AYXG01000145">
    <property type="protein sequence ID" value="EWC60797.1"/>
    <property type="molecule type" value="Genomic_DNA"/>
</dbReference>
<comment type="caution">
    <text evidence="3">The sequence shown here is derived from an EMBL/GenBank/DDBJ whole genome shotgun (WGS) entry which is preliminary data.</text>
</comment>
<keyword evidence="3" id="KW-0012">Acyltransferase</keyword>
<dbReference type="EC" id="2.3.1.39" evidence="3"/>
<dbReference type="STRING" id="909613.UO65_3938"/>
<evidence type="ECO:0000256" key="1">
    <source>
        <dbReference type="SAM" id="MobiDB-lite"/>
    </source>
</evidence>
<evidence type="ECO:0000313" key="3">
    <source>
        <dbReference type="EMBL" id="EWC60797.1"/>
    </source>
</evidence>
<dbReference type="InterPro" id="IPR046542">
    <property type="entry name" value="DUF6801"/>
</dbReference>
<dbReference type="GO" id="GO:0004314">
    <property type="term" value="F:[acyl-carrier-protein] S-malonyltransferase activity"/>
    <property type="evidence" value="ECO:0007669"/>
    <property type="project" value="UniProtKB-EC"/>
</dbReference>
<feature type="compositionally biased region" description="Polar residues" evidence="1">
    <location>
        <begin position="14"/>
        <end position="26"/>
    </location>
</feature>
<dbReference type="Proteomes" id="UP000019277">
    <property type="component" value="Unassembled WGS sequence"/>
</dbReference>
<name>W7IVL5_9PSEU</name>
<keyword evidence="3" id="KW-0808">Transferase</keyword>
<feature type="domain" description="DUF6801" evidence="2">
    <location>
        <begin position="48"/>
        <end position="200"/>
    </location>
</feature>
<feature type="region of interest" description="Disordered" evidence="1">
    <location>
        <begin position="1"/>
        <end position="26"/>
    </location>
</feature>
<organism evidence="3 4">
    <name type="scientific">Actinokineospora spheciospongiae</name>
    <dbReference type="NCBI Taxonomy" id="909613"/>
    <lineage>
        <taxon>Bacteria</taxon>
        <taxon>Bacillati</taxon>
        <taxon>Actinomycetota</taxon>
        <taxon>Actinomycetes</taxon>
        <taxon>Pseudonocardiales</taxon>
        <taxon>Pseudonocardiaceae</taxon>
        <taxon>Actinokineospora</taxon>
    </lineage>
</organism>
<protein>
    <submittedName>
        <fullName evidence="3">Malonyl CoA-acyl carrier protein transacylase</fullName>
        <ecNumber evidence="3">2.3.1.39</ecNumber>
    </submittedName>
</protein>
<evidence type="ECO:0000259" key="2">
    <source>
        <dbReference type="Pfam" id="PF20611"/>
    </source>
</evidence>
<dbReference type="AlphaFoldDB" id="W7IVL5"/>
<dbReference type="RefSeq" id="WP_035284611.1">
    <property type="nucleotide sequence ID" value="NZ_AYXG01000145.1"/>
</dbReference>
<sequence>MELTPLNGREQETGLGSFTSTCTMRSGQDPRLASVRFADAEVPGIVQDCAFPLIGPQPQEVRARVDLPAELPVGSTTPASTTTTSFRLSETTVQGLHLIGAARLRGELRLPITRSFEGAPAGTRTYVQPFVVAVPQGTAVPLDVPGTAVLDPATSAVPGVLSWSVGGVGATLTAVKADGSMSEAFDLRCITRPGQDPRFASVRFTPDDPTHFAFTTAANSRLVKAGATTALSDTATGELPPTSGKVTGTPFSGTLTAGWTRTSGCNTLSLTPRS</sequence>